<evidence type="ECO:0000259" key="8">
    <source>
        <dbReference type="PROSITE" id="PS50217"/>
    </source>
</evidence>
<dbReference type="InterPro" id="IPR046347">
    <property type="entry name" value="bZIP_sf"/>
</dbReference>
<keyword evidence="10" id="KW-1185">Reference proteome</keyword>
<dbReference type="EMBL" id="JALJOQ010000052">
    <property type="protein sequence ID" value="KAK9804122.1"/>
    <property type="molecule type" value="Genomic_DNA"/>
</dbReference>
<evidence type="ECO:0000256" key="6">
    <source>
        <dbReference type="ARBA" id="ARBA00023242"/>
    </source>
</evidence>
<proteinExistence type="inferred from homology"/>
<dbReference type="PROSITE" id="PS00036">
    <property type="entry name" value="BZIP_BASIC"/>
    <property type="match status" value="1"/>
</dbReference>
<dbReference type="Gene3D" id="1.20.5.170">
    <property type="match status" value="1"/>
</dbReference>
<keyword evidence="5" id="KW-0804">Transcription</keyword>
<evidence type="ECO:0000256" key="5">
    <source>
        <dbReference type="ARBA" id="ARBA00023163"/>
    </source>
</evidence>
<organism evidence="9 10">
    <name type="scientific">Symbiochloris irregularis</name>
    <dbReference type="NCBI Taxonomy" id="706552"/>
    <lineage>
        <taxon>Eukaryota</taxon>
        <taxon>Viridiplantae</taxon>
        <taxon>Chlorophyta</taxon>
        <taxon>core chlorophytes</taxon>
        <taxon>Trebouxiophyceae</taxon>
        <taxon>Trebouxiales</taxon>
        <taxon>Trebouxiaceae</taxon>
        <taxon>Symbiochloris</taxon>
    </lineage>
</organism>
<comment type="similarity">
    <text evidence="2">Belongs to the bZIP family.</text>
</comment>
<evidence type="ECO:0000256" key="3">
    <source>
        <dbReference type="ARBA" id="ARBA00023015"/>
    </source>
</evidence>
<evidence type="ECO:0000313" key="10">
    <source>
        <dbReference type="Proteomes" id="UP001465755"/>
    </source>
</evidence>
<dbReference type="SUPFAM" id="SSF57959">
    <property type="entry name" value="Leucine zipper domain"/>
    <property type="match status" value="1"/>
</dbReference>
<comment type="subcellular location">
    <subcellularLocation>
        <location evidence="1">Nucleus</location>
    </subcellularLocation>
</comment>
<dbReference type="GO" id="GO:0005634">
    <property type="term" value="C:nucleus"/>
    <property type="evidence" value="ECO:0007669"/>
    <property type="project" value="UniProtKB-SubCell"/>
</dbReference>
<dbReference type="AlphaFoldDB" id="A0AAW1P4B2"/>
<dbReference type="PROSITE" id="PS50217">
    <property type="entry name" value="BZIP"/>
    <property type="match status" value="1"/>
</dbReference>
<evidence type="ECO:0000256" key="4">
    <source>
        <dbReference type="ARBA" id="ARBA00023125"/>
    </source>
</evidence>
<dbReference type="PANTHER" id="PTHR47416:SF8">
    <property type="entry name" value="BASIC-LEUCINE ZIPPER TRANSCRIPTION FACTOR E-RELATED"/>
    <property type="match status" value="1"/>
</dbReference>
<dbReference type="InterPro" id="IPR004827">
    <property type="entry name" value="bZIP"/>
</dbReference>
<evidence type="ECO:0000313" key="9">
    <source>
        <dbReference type="EMBL" id="KAK9804122.1"/>
    </source>
</evidence>
<evidence type="ECO:0000256" key="1">
    <source>
        <dbReference type="ARBA" id="ARBA00004123"/>
    </source>
</evidence>
<dbReference type="PANTHER" id="PTHR47416">
    <property type="entry name" value="BASIC-LEUCINE ZIPPER TRANSCRIPTION FACTOR F-RELATED"/>
    <property type="match status" value="1"/>
</dbReference>
<feature type="compositionally biased region" description="Polar residues" evidence="7">
    <location>
        <begin position="44"/>
        <end position="71"/>
    </location>
</feature>
<comment type="caution">
    <text evidence="9">The sequence shown here is derived from an EMBL/GenBank/DDBJ whole genome shotgun (WGS) entry which is preliminary data.</text>
</comment>
<name>A0AAW1P4B2_9CHLO</name>
<feature type="domain" description="BZIP" evidence="8">
    <location>
        <begin position="98"/>
        <end position="161"/>
    </location>
</feature>
<feature type="compositionally biased region" description="Basic and acidic residues" evidence="7">
    <location>
        <begin position="97"/>
        <end position="113"/>
    </location>
</feature>
<dbReference type="GO" id="GO:0003700">
    <property type="term" value="F:DNA-binding transcription factor activity"/>
    <property type="evidence" value="ECO:0007669"/>
    <property type="project" value="InterPro"/>
</dbReference>
<dbReference type="Proteomes" id="UP001465755">
    <property type="component" value="Unassembled WGS sequence"/>
</dbReference>
<evidence type="ECO:0000256" key="7">
    <source>
        <dbReference type="SAM" id="MobiDB-lite"/>
    </source>
</evidence>
<keyword evidence="3" id="KW-0805">Transcription regulation</keyword>
<dbReference type="GO" id="GO:0003677">
    <property type="term" value="F:DNA binding"/>
    <property type="evidence" value="ECO:0007669"/>
    <property type="project" value="UniProtKB-KW"/>
</dbReference>
<keyword evidence="6" id="KW-0539">Nucleus</keyword>
<sequence length="508" mass="53631">MEATRPPLQPDHEDWIGHVLREGPTGISLDALETDPDNILIAGDSSSGEGTHSSEISNQAQDSGISGQQHAAFTLGQAAKQESQPAASTEGSDGDTEEAKRLARMQRNRESAHNSRQRKKLQTHELDRRCQELQTLNTHLTGMVSQLTAEVSMLRHQLVMVTSQQQAGAPPPAMAGPMGMQAPAQYPYFSPASMPAGVPMMVHAPTPKVPIQKLQKPSRPAPAPSTKAAKHGSTGGSAAPVAKRMRTIATASAGATAVLALCALALVSGPGSVPNQTAGLSALPELHGAGRSLQALDLTHNNNTLNSTAIALAQAGDNMTHSGSESPWMISTNASGWRPVALHPYDKDRQALALQQLKDLAPVAMILDWDKQSTSKALTRAAPQYNSFPQLAQSVLGQSGLLSPASCREMFSFDATSLVDVGAARAALRRYLADLATFKGRNLGALPLAPIGGRLPSSEQQKQYPRGQTIGCGEGDEVRCTKFTFDPEGGTRIAFQAWLGHGHSDASA</sequence>
<protein>
    <recommendedName>
        <fullName evidence="8">BZIP domain-containing protein</fullName>
    </recommendedName>
</protein>
<gene>
    <name evidence="9" type="ORF">WJX73_001080</name>
</gene>
<dbReference type="SMART" id="SM00338">
    <property type="entry name" value="BRLZ"/>
    <property type="match status" value="1"/>
</dbReference>
<dbReference type="Pfam" id="PF00170">
    <property type="entry name" value="bZIP_1"/>
    <property type="match status" value="1"/>
</dbReference>
<reference evidence="9 10" key="1">
    <citation type="journal article" date="2024" name="Nat. Commun.">
        <title>Phylogenomics reveals the evolutionary origins of lichenization in chlorophyte algae.</title>
        <authorList>
            <person name="Puginier C."/>
            <person name="Libourel C."/>
            <person name="Otte J."/>
            <person name="Skaloud P."/>
            <person name="Haon M."/>
            <person name="Grisel S."/>
            <person name="Petersen M."/>
            <person name="Berrin J.G."/>
            <person name="Delaux P.M."/>
            <person name="Dal Grande F."/>
            <person name="Keller J."/>
        </authorList>
    </citation>
    <scope>NUCLEOTIDE SEQUENCE [LARGE SCALE GENOMIC DNA]</scope>
    <source>
        <strain evidence="9 10">SAG 2036</strain>
    </source>
</reference>
<feature type="compositionally biased region" description="Polar residues" evidence="7">
    <location>
        <begin position="80"/>
        <end position="91"/>
    </location>
</feature>
<evidence type="ECO:0000256" key="2">
    <source>
        <dbReference type="ARBA" id="ARBA00007163"/>
    </source>
</evidence>
<feature type="region of interest" description="Disordered" evidence="7">
    <location>
        <begin position="212"/>
        <end position="240"/>
    </location>
</feature>
<accession>A0AAW1P4B2</accession>
<feature type="region of interest" description="Disordered" evidence="7">
    <location>
        <begin position="27"/>
        <end position="125"/>
    </location>
</feature>
<keyword evidence="4" id="KW-0238">DNA-binding</keyword>
<dbReference type="CDD" id="cd14704">
    <property type="entry name" value="bZIP_HY5-like"/>
    <property type="match status" value="1"/>
</dbReference>